<protein>
    <recommendedName>
        <fullName evidence="3">ATP-grasp domain-containing protein</fullName>
    </recommendedName>
</protein>
<accession>A0ABT0YER5</accession>
<evidence type="ECO:0000313" key="2">
    <source>
        <dbReference type="Proteomes" id="UP001523216"/>
    </source>
</evidence>
<dbReference type="SUPFAM" id="SSF56059">
    <property type="entry name" value="Glutathione synthetase ATP-binding domain-like"/>
    <property type="match status" value="1"/>
</dbReference>
<proteinExistence type="predicted"/>
<reference evidence="1 2" key="1">
    <citation type="submission" date="2022-06" db="EMBL/GenBank/DDBJ databases">
        <title>Actinoplanes abujensis sp. nov., isolated from Nigerian arid soil.</title>
        <authorList>
            <person name="Ding P."/>
        </authorList>
    </citation>
    <scope>NUCLEOTIDE SEQUENCE [LARGE SCALE GENOMIC DNA]</scope>
    <source>
        <strain evidence="2">TRM88002</strain>
    </source>
</reference>
<evidence type="ECO:0000313" key="1">
    <source>
        <dbReference type="EMBL" id="MCM4084547.1"/>
    </source>
</evidence>
<comment type="caution">
    <text evidence="1">The sequence shown here is derived from an EMBL/GenBank/DDBJ whole genome shotgun (WGS) entry which is preliminary data.</text>
</comment>
<evidence type="ECO:0008006" key="3">
    <source>
        <dbReference type="Google" id="ProtNLM"/>
    </source>
</evidence>
<sequence>MDQASRAVRIAALEMARPLVSGHVVLLTGNAATSRGMKDFFADADAGAAAIHRVELPEAAGTLASRLAAAEQLLADPSEALVRKVDELDHDGRGLVYAGSYTAVRSFCGRRVLGSRLESQFAAERKHVQYRLLGLATSDRRLLRIEDHTDIREAIIAQVTRGPTVVQGVPRGLLAIGASHTYLLPEDASPIRIGQLLASIAEDCADLIVGPLHAGLPCTYYGFLTSDHVVDFGPFEALVYWDRRSWRLHAPGVIRPVRLGGQEAACRSAVRAAARQVQQRIDYVGAFGADGAVSTTAYSVHEINPRICAGFALLDSICENLIPLAAVDLVVREKRPSKSHPLMVRLEQLATALRRIQTPLIRLWDGRHSSIQETLTASAVRASDPAAWLSIARSCLADKNFVSITQFNPVGGY</sequence>
<dbReference type="Proteomes" id="UP001523216">
    <property type="component" value="Unassembled WGS sequence"/>
</dbReference>
<name>A0ABT0YER5_9ACTN</name>
<dbReference type="EMBL" id="JAMQOL010000079">
    <property type="protein sequence ID" value="MCM4084547.1"/>
    <property type="molecule type" value="Genomic_DNA"/>
</dbReference>
<dbReference type="RefSeq" id="WP_251804294.1">
    <property type="nucleotide sequence ID" value="NZ_JAMQOL010000079.1"/>
</dbReference>
<gene>
    <name evidence="1" type="ORF">LXN57_44150</name>
</gene>
<organism evidence="1 2">
    <name type="scientific">Paractinoplanes hotanensis</name>
    <dbReference type="NCBI Taxonomy" id="2906497"/>
    <lineage>
        <taxon>Bacteria</taxon>
        <taxon>Bacillati</taxon>
        <taxon>Actinomycetota</taxon>
        <taxon>Actinomycetes</taxon>
        <taxon>Micromonosporales</taxon>
        <taxon>Micromonosporaceae</taxon>
        <taxon>Paractinoplanes</taxon>
    </lineage>
</organism>
<keyword evidence="2" id="KW-1185">Reference proteome</keyword>